<evidence type="ECO:0000313" key="4">
    <source>
        <dbReference type="EMBL" id="KAK7475246.1"/>
    </source>
</evidence>
<dbReference type="InterPro" id="IPR001478">
    <property type="entry name" value="PDZ"/>
</dbReference>
<feature type="region of interest" description="Disordered" evidence="1">
    <location>
        <begin position="444"/>
        <end position="489"/>
    </location>
</feature>
<dbReference type="Proteomes" id="UP001519460">
    <property type="component" value="Unassembled WGS sequence"/>
</dbReference>
<dbReference type="PANTHER" id="PTHR11360:SF310">
    <property type="entry name" value="MONOCARBOXYLATE TRANSPORTER 9-LIKE"/>
    <property type="match status" value="1"/>
</dbReference>
<keyword evidence="2" id="KW-0472">Membrane</keyword>
<dbReference type="InterPro" id="IPR041489">
    <property type="entry name" value="PDZ_6"/>
</dbReference>
<feature type="transmembrane region" description="Helical" evidence="2">
    <location>
        <begin position="135"/>
        <end position="158"/>
    </location>
</feature>
<dbReference type="Pfam" id="PF17820">
    <property type="entry name" value="PDZ_6"/>
    <property type="match status" value="1"/>
</dbReference>
<sequence>METEKQDPWRWVIMASSVMAILLTTYGGYNIGVLKVAVLRHYGSDDIITTWMMTYHYSLFALAAPLASVVINMVNCRACVVLAGILCLVGYTISAFITNFSLLFVSLTLVGVGRSLGMIGSMMILAYYFPDRTNIVTGVSLAGAGLGMFIHPPLFAFLDEVYGLPGAFLLSGAVAFHGMLCGCFMRPSSGLSQIEASFASSMSGIGSVVSRVLGGVLAHDRRVGNLLVYCGLLGVEALAALVAPPLLTSGKAGAFTYCLLVGLYTGGAIALVNPVIVNVVGLQKSAIGLGVTFFWVGVGALIGAPIVAGAFGLSAIFGLLVAYLRPRAATDECANFLPSHSDKSTPENENTVGSSPFSLCHVTLGVTSTAYGMELCAVRGRQGQLVTTVDVGSPAAAAGLQNGDVIVEVNGDDVRTEDIHQVVRKVRACGDQVALLVLRCQTDDSDRQTDDTAGQTDFTARQTDDTDRQTDDTDRQTDDTDRQTDNTDR</sequence>
<feature type="transmembrane region" description="Helical" evidence="2">
    <location>
        <begin position="78"/>
        <end position="97"/>
    </location>
</feature>
<feature type="compositionally biased region" description="Low complexity" evidence="1">
    <location>
        <begin position="451"/>
        <end position="461"/>
    </location>
</feature>
<dbReference type="CDD" id="cd06768">
    <property type="entry name" value="PDZ_NHERF-like"/>
    <property type="match status" value="1"/>
</dbReference>
<dbReference type="Pfam" id="PF07690">
    <property type="entry name" value="MFS_1"/>
    <property type="match status" value="1"/>
</dbReference>
<dbReference type="EMBL" id="JACVVK020000411">
    <property type="protein sequence ID" value="KAK7475246.1"/>
    <property type="molecule type" value="Genomic_DNA"/>
</dbReference>
<dbReference type="SMART" id="SM00228">
    <property type="entry name" value="PDZ"/>
    <property type="match status" value="1"/>
</dbReference>
<dbReference type="InterPro" id="IPR036034">
    <property type="entry name" value="PDZ_sf"/>
</dbReference>
<name>A0ABD0JKP8_9CAEN</name>
<dbReference type="InterPro" id="IPR036259">
    <property type="entry name" value="MFS_trans_sf"/>
</dbReference>
<gene>
    <name evidence="4" type="ORF">BaRGS_00033477</name>
</gene>
<evidence type="ECO:0000256" key="2">
    <source>
        <dbReference type="SAM" id="Phobius"/>
    </source>
</evidence>
<evidence type="ECO:0000256" key="1">
    <source>
        <dbReference type="SAM" id="MobiDB-lite"/>
    </source>
</evidence>
<keyword evidence="2" id="KW-1133">Transmembrane helix</keyword>
<reference evidence="4 5" key="1">
    <citation type="journal article" date="2023" name="Sci. Data">
        <title>Genome assembly of the Korean intertidal mud-creeper Batillaria attramentaria.</title>
        <authorList>
            <person name="Patra A.K."/>
            <person name="Ho P.T."/>
            <person name="Jun S."/>
            <person name="Lee S.J."/>
            <person name="Kim Y."/>
            <person name="Won Y.J."/>
        </authorList>
    </citation>
    <scope>NUCLEOTIDE SEQUENCE [LARGE SCALE GENOMIC DNA]</scope>
    <source>
        <strain evidence="4">Wonlab-2016</strain>
    </source>
</reference>
<dbReference type="PANTHER" id="PTHR11360">
    <property type="entry name" value="MONOCARBOXYLATE TRANSPORTER"/>
    <property type="match status" value="1"/>
</dbReference>
<dbReference type="SUPFAM" id="SSF50156">
    <property type="entry name" value="PDZ domain-like"/>
    <property type="match status" value="1"/>
</dbReference>
<dbReference type="InterPro" id="IPR050327">
    <property type="entry name" value="Proton-linked_MCT"/>
</dbReference>
<feature type="transmembrane region" description="Helical" evidence="2">
    <location>
        <begin position="54"/>
        <end position="71"/>
    </location>
</feature>
<feature type="compositionally biased region" description="Basic and acidic residues" evidence="1">
    <location>
        <begin position="462"/>
        <end position="489"/>
    </location>
</feature>
<accession>A0ABD0JKP8</accession>
<dbReference type="InterPro" id="IPR011701">
    <property type="entry name" value="MFS"/>
</dbReference>
<dbReference type="Gene3D" id="2.30.42.10">
    <property type="match status" value="1"/>
</dbReference>
<dbReference type="Gene3D" id="1.20.1250.20">
    <property type="entry name" value="MFS general substrate transporter like domains"/>
    <property type="match status" value="1"/>
</dbReference>
<keyword evidence="2" id="KW-0812">Transmembrane</keyword>
<proteinExistence type="predicted"/>
<dbReference type="AlphaFoldDB" id="A0ABD0JKP8"/>
<feature type="transmembrane region" description="Helical" evidence="2">
    <location>
        <begin position="12"/>
        <end position="34"/>
    </location>
</feature>
<organism evidence="4 5">
    <name type="scientific">Batillaria attramentaria</name>
    <dbReference type="NCBI Taxonomy" id="370345"/>
    <lineage>
        <taxon>Eukaryota</taxon>
        <taxon>Metazoa</taxon>
        <taxon>Spiralia</taxon>
        <taxon>Lophotrochozoa</taxon>
        <taxon>Mollusca</taxon>
        <taxon>Gastropoda</taxon>
        <taxon>Caenogastropoda</taxon>
        <taxon>Sorbeoconcha</taxon>
        <taxon>Cerithioidea</taxon>
        <taxon>Batillariidae</taxon>
        <taxon>Batillaria</taxon>
    </lineage>
</organism>
<keyword evidence="5" id="KW-1185">Reference proteome</keyword>
<evidence type="ECO:0000313" key="5">
    <source>
        <dbReference type="Proteomes" id="UP001519460"/>
    </source>
</evidence>
<protein>
    <recommendedName>
        <fullName evidence="3">PDZ domain-containing protein</fullName>
    </recommendedName>
</protein>
<dbReference type="SUPFAM" id="SSF103473">
    <property type="entry name" value="MFS general substrate transporter"/>
    <property type="match status" value="1"/>
</dbReference>
<feature type="transmembrane region" description="Helical" evidence="2">
    <location>
        <begin position="103"/>
        <end position="128"/>
    </location>
</feature>
<feature type="transmembrane region" description="Helical" evidence="2">
    <location>
        <begin position="164"/>
        <end position="184"/>
    </location>
</feature>
<evidence type="ECO:0000259" key="3">
    <source>
        <dbReference type="PROSITE" id="PS50106"/>
    </source>
</evidence>
<feature type="transmembrane region" description="Helical" evidence="2">
    <location>
        <begin position="254"/>
        <end position="273"/>
    </location>
</feature>
<dbReference type="PROSITE" id="PS50106">
    <property type="entry name" value="PDZ"/>
    <property type="match status" value="1"/>
</dbReference>
<feature type="transmembrane region" description="Helical" evidence="2">
    <location>
        <begin position="293"/>
        <end position="322"/>
    </location>
</feature>
<feature type="domain" description="PDZ" evidence="3">
    <location>
        <begin position="361"/>
        <end position="441"/>
    </location>
</feature>
<feature type="transmembrane region" description="Helical" evidence="2">
    <location>
        <begin position="226"/>
        <end position="247"/>
    </location>
</feature>
<comment type="caution">
    <text evidence="4">The sequence shown here is derived from an EMBL/GenBank/DDBJ whole genome shotgun (WGS) entry which is preliminary data.</text>
</comment>